<evidence type="ECO:0000313" key="2">
    <source>
        <dbReference type="EMBL" id="ADN14585.1"/>
    </source>
</evidence>
<dbReference type="KEGG" id="cyj:Cyan7822_2614"/>
<dbReference type="PANTHER" id="PTHR33490:SF12">
    <property type="entry name" value="BLL5557 PROTEIN"/>
    <property type="match status" value="1"/>
</dbReference>
<dbReference type="Gene3D" id="2.60.40.2250">
    <property type="match status" value="1"/>
</dbReference>
<evidence type="ECO:0000259" key="1">
    <source>
        <dbReference type="SMART" id="SM00460"/>
    </source>
</evidence>
<dbReference type="SMART" id="SM00460">
    <property type="entry name" value="TGc"/>
    <property type="match status" value="1"/>
</dbReference>
<dbReference type="EMBL" id="CP002198">
    <property type="protein sequence ID" value="ADN14585.1"/>
    <property type="molecule type" value="Genomic_DNA"/>
</dbReference>
<dbReference type="AlphaFoldDB" id="E0UJ05"/>
<keyword evidence="3" id="KW-1185">Reference proteome</keyword>
<dbReference type="RefSeq" id="WP_013322690.1">
    <property type="nucleotide sequence ID" value="NC_014501.1"/>
</dbReference>
<dbReference type="Pfam" id="PF01841">
    <property type="entry name" value="Transglut_core"/>
    <property type="match status" value="1"/>
</dbReference>
<feature type="domain" description="Transglutaminase-like" evidence="1">
    <location>
        <begin position="161"/>
        <end position="227"/>
    </location>
</feature>
<proteinExistence type="predicted"/>
<sequence>MDIRVGYDIVINSPTPVGMLLLLYTHPSRAKDLKTPEKLKLEPNIPIEEFIDSFGNRCARILTPVGQLRLYNDIIINDNGKPDPLNWKAIQYPISQLPSETLQYLLASRYCEVDLLSEVAWSLFGETTPGWARVQAICDWIHSNITYGYEYTYPHKTAYQVYTERAGVCRDFTHLAITFCRCLNIPARYCAGYLGDIGVEPLTTPMDFHAWFEVFLGGQWYAFDARHNRPRIGRILMVRGRDATDTAFMTSFGAYELVQLKVWALEMKTYQISAA</sequence>
<protein>
    <submittedName>
        <fullName evidence="2">Transglutaminase domain protein</fullName>
    </submittedName>
</protein>
<dbReference type="STRING" id="497965.Cyan7822_2614"/>
<dbReference type="HOGENOM" id="CLU_064253_0_0_3"/>
<name>E0UJ05_GLOV7</name>
<dbReference type="SUPFAM" id="SSF54001">
    <property type="entry name" value="Cysteine proteinases"/>
    <property type="match status" value="1"/>
</dbReference>
<dbReference type="Proteomes" id="UP000008206">
    <property type="component" value="Chromosome"/>
</dbReference>
<accession>E0UJ05</accession>
<dbReference type="eggNOG" id="COG1305">
    <property type="taxonomic scope" value="Bacteria"/>
</dbReference>
<dbReference type="Gene3D" id="3.10.620.30">
    <property type="match status" value="1"/>
</dbReference>
<dbReference type="PANTHER" id="PTHR33490">
    <property type="entry name" value="BLR5614 PROTEIN-RELATED"/>
    <property type="match status" value="1"/>
</dbReference>
<evidence type="ECO:0000313" key="3">
    <source>
        <dbReference type="Proteomes" id="UP000008206"/>
    </source>
</evidence>
<gene>
    <name evidence="2" type="ordered locus">Cyan7822_2614</name>
</gene>
<organism evidence="2 3">
    <name type="scientific">Gloeothece verrucosa (strain PCC 7822)</name>
    <name type="common">Cyanothece sp. (strain PCC 7822)</name>
    <dbReference type="NCBI Taxonomy" id="497965"/>
    <lineage>
        <taxon>Bacteria</taxon>
        <taxon>Bacillati</taxon>
        <taxon>Cyanobacteriota</taxon>
        <taxon>Cyanophyceae</taxon>
        <taxon>Oscillatoriophycideae</taxon>
        <taxon>Chroococcales</taxon>
        <taxon>Aphanothecaceae</taxon>
        <taxon>Gloeothece</taxon>
        <taxon>Gloeothece verrucosa</taxon>
    </lineage>
</organism>
<reference evidence="3" key="1">
    <citation type="journal article" date="2011" name="MBio">
        <title>Novel metabolic attributes of the genus Cyanothece, comprising a group of unicellular nitrogen-fixing Cyanobacteria.</title>
        <authorList>
            <person name="Bandyopadhyay A."/>
            <person name="Elvitigala T."/>
            <person name="Welsh E."/>
            <person name="Stockel J."/>
            <person name="Liberton M."/>
            <person name="Min H."/>
            <person name="Sherman L.A."/>
            <person name="Pakrasi H.B."/>
        </authorList>
    </citation>
    <scope>NUCLEOTIDE SEQUENCE [LARGE SCALE GENOMIC DNA]</scope>
    <source>
        <strain evidence="3">PCC 7822</strain>
    </source>
</reference>
<dbReference type="OrthoDB" id="9787782at2"/>
<dbReference type="InterPro" id="IPR038765">
    <property type="entry name" value="Papain-like_cys_pep_sf"/>
</dbReference>
<dbReference type="InterPro" id="IPR002931">
    <property type="entry name" value="Transglutaminase-like"/>
</dbReference>